<keyword evidence="2" id="KW-1133">Transmembrane helix</keyword>
<dbReference type="PANTHER" id="PTHR30487">
    <property type="entry name" value="TYPE 4 PREPILIN-LIKE PROTEINS LEADER PEPTIDE-PROCESSING ENZYME"/>
    <property type="match status" value="1"/>
</dbReference>
<reference evidence="4" key="2">
    <citation type="submission" date="2021-04" db="EMBL/GenBank/DDBJ databases">
        <authorList>
            <person name="Gilroy R."/>
        </authorList>
    </citation>
    <scope>NUCLEOTIDE SEQUENCE</scope>
    <source>
        <strain evidence="4">CHK191-13928</strain>
    </source>
</reference>
<dbReference type="PANTHER" id="PTHR30487:SF0">
    <property type="entry name" value="PREPILIN LEADER PEPTIDASE_N-METHYLTRANSFERASE-RELATED"/>
    <property type="match status" value="1"/>
</dbReference>
<dbReference type="EMBL" id="DXEM01000023">
    <property type="protein sequence ID" value="HIX67884.1"/>
    <property type="molecule type" value="Genomic_DNA"/>
</dbReference>
<feature type="transmembrane region" description="Helical" evidence="2">
    <location>
        <begin position="33"/>
        <end position="52"/>
    </location>
</feature>
<evidence type="ECO:0000259" key="3">
    <source>
        <dbReference type="Pfam" id="PF01478"/>
    </source>
</evidence>
<dbReference type="GO" id="GO:0004190">
    <property type="term" value="F:aspartic-type endopeptidase activity"/>
    <property type="evidence" value="ECO:0007669"/>
    <property type="project" value="InterPro"/>
</dbReference>
<dbReference type="Pfam" id="PF01478">
    <property type="entry name" value="Peptidase_A24"/>
    <property type="match status" value="1"/>
</dbReference>
<evidence type="ECO:0000313" key="4">
    <source>
        <dbReference type="EMBL" id="HIX67884.1"/>
    </source>
</evidence>
<evidence type="ECO:0000256" key="2">
    <source>
        <dbReference type="SAM" id="Phobius"/>
    </source>
</evidence>
<dbReference type="InterPro" id="IPR050882">
    <property type="entry name" value="Prepilin_peptidase/N-MTase"/>
</dbReference>
<dbReference type="AlphaFoldDB" id="A0A9D1WVB3"/>
<proteinExistence type="inferred from homology"/>
<dbReference type="Proteomes" id="UP000886721">
    <property type="component" value="Unassembled WGS sequence"/>
</dbReference>
<sequence>MLSIARIICLLFWGIGLLAVGISDWRTMKIPNRFQIFLGIVGCVGWLCFPEISMDERGFGMIVISLPFYIVTKVRPYAIGGGDIKLAAVCGIFLGWKRLLCAFAAASFLSGIYGFYCLFVKKKKAGDRMPFGSFLCIGAMAASFPFWDHLFF</sequence>
<keyword evidence="2" id="KW-0472">Membrane</keyword>
<feature type="transmembrane region" description="Helical" evidence="2">
    <location>
        <begin position="99"/>
        <end position="119"/>
    </location>
</feature>
<keyword evidence="2" id="KW-0812">Transmembrane</keyword>
<dbReference type="Gene3D" id="1.20.120.1220">
    <property type="match status" value="1"/>
</dbReference>
<dbReference type="GO" id="GO:0005886">
    <property type="term" value="C:plasma membrane"/>
    <property type="evidence" value="ECO:0007669"/>
    <property type="project" value="TreeGrafter"/>
</dbReference>
<evidence type="ECO:0000313" key="5">
    <source>
        <dbReference type="Proteomes" id="UP000886721"/>
    </source>
</evidence>
<evidence type="ECO:0000256" key="1">
    <source>
        <dbReference type="ARBA" id="ARBA00005801"/>
    </source>
</evidence>
<accession>A0A9D1WVB3</accession>
<feature type="domain" description="Prepilin type IV endopeptidase peptidase" evidence="3">
    <location>
        <begin position="14"/>
        <end position="114"/>
    </location>
</feature>
<comment type="caution">
    <text evidence="4">The sequence shown here is derived from an EMBL/GenBank/DDBJ whole genome shotgun (WGS) entry which is preliminary data.</text>
</comment>
<comment type="similarity">
    <text evidence="1">Belongs to the peptidase A24 family.</text>
</comment>
<protein>
    <submittedName>
        <fullName evidence="4">A24 family peptidase</fullName>
    </submittedName>
</protein>
<gene>
    <name evidence="4" type="ORF">H9735_07165</name>
</gene>
<dbReference type="InterPro" id="IPR000045">
    <property type="entry name" value="Prepilin_IV_endopep_pep"/>
</dbReference>
<name>A0A9D1WVB3_9FIRM</name>
<feature type="transmembrane region" description="Helical" evidence="2">
    <location>
        <begin position="131"/>
        <end position="147"/>
    </location>
</feature>
<reference evidence="4" key="1">
    <citation type="journal article" date="2021" name="PeerJ">
        <title>Extensive microbial diversity within the chicken gut microbiome revealed by metagenomics and culture.</title>
        <authorList>
            <person name="Gilroy R."/>
            <person name="Ravi A."/>
            <person name="Getino M."/>
            <person name="Pursley I."/>
            <person name="Horton D.L."/>
            <person name="Alikhan N.F."/>
            <person name="Baker D."/>
            <person name="Gharbi K."/>
            <person name="Hall N."/>
            <person name="Watson M."/>
            <person name="Adriaenssens E.M."/>
            <person name="Foster-Nyarko E."/>
            <person name="Jarju S."/>
            <person name="Secka A."/>
            <person name="Antonio M."/>
            <person name="Oren A."/>
            <person name="Chaudhuri R.R."/>
            <person name="La Ragione R."/>
            <person name="Hildebrand F."/>
            <person name="Pallen M.J."/>
        </authorList>
    </citation>
    <scope>NUCLEOTIDE SEQUENCE</scope>
    <source>
        <strain evidence="4">CHK191-13928</strain>
    </source>
</reference>
<organism evidence="4 5">
    <name type="scientific">Candidatus Anaerostipes excrementavium</name>
    <dbReference type="NCBI Taxonomy" id="2838463"/>
    <lineage>
        <taxon>Bacteria</taxon>
        <taxon>Bacillati</taxon>
        <taxon>Bacillota</taxon>
        <taxon>Clostridia</taxon>
        <taxon>Lachnospirales</taxon>
        <taxon>Lachnospiraceae</taxon>
        <taxon>Anaerostipes</taxon>
    </lineage>
</organism>
<dbReference type="GO" id="GO:0006465">
    <property type="term" value="P:signal peptide processing"/>
    <property type="evidence" value="ECO:0007669"/>
    <property type="project" value="TreeGrafter"/>
</dbReference>